<name>Q2LRK9_SYNAS</name>
<dbReference type="Gene3D" id="3.40.50.2000">
    <property type="entry name" value="Glycogen Phosphorylase B"/>
    <property type="match status" value="2"/>
</dbReference>
<dbReference type="Proteomes" id="UP000001933">
    <property type="component" value="Chromosome"/>
</dbReference>
<gene>
    <name evidence="3" type="ORF">SYN_00881</name>
</gene>
<reference evidence="3 4" key="1">
    <citation type="journal article" date="2007" name="Proc. Natl. Acad. Sci. U.S.A.">
        <title>The genome of Syntrophus aciditrophicus: life at the thermodynamic limit of microbial growth.</title>
        <authorList>
            <person name="McInerney M.J."/>
            <person name="Rohlin L."/>
            <person name="Mouttaki H."/>
            <person name="Kim U."/>
            <person name="Krupp R.S."/>
            <person name="Rios-Hernandez L."/>
            <person name="Sieber J."/>
            <person name="Struchtemeyer C.G."/>
            <person name="Bhattacharyya A."/>
            <person name="Campbell J.W."/>
            <person name="Gunsalus R.P."/>
        </authorList>
    </citation>
    <scope>NUCLEOTIDE SEQUENCE [LARGE SCALE GENOMIC DNA]</scope>
    <source>
        <strain evidence="3 4">SB</strain>
    </source>
</reference>
<dbReference type="CDD" id="cd03801">
    <property type="entry name" value="GT4_PimA-like"/>
    <property type="match status" value="1"/>
</dbReference>
<protein>
    <submittedName>
        <fullName evidence="3">4-alpha-glucanotransferase</fullName>
        <ecNumber evidence="3">2.4.1.25</ecNumber>
    </submittedName>
</protein>
<dbReference type="InterPro" id="IPR001296">
    <property type="entry name" value="Glyco_trans_1"/>
</dbReference>
<evidence type="ECO:0000313" key="3">
    <source>
        <dbReference type="EMBL" id="ABC76720.1"/>
    </source>
</evidence>
<dbReference type="EC" id="2.4.1.25" evidence="3"/>
<dbReference type="Pfam" id="PF13439">
    <property type="entry name" value="Glyco_transf_4"/>
    <property type="match status" value="1"/>
</dbReference>
<dbReference type="PANTHER" id="PTHR45947:SF3">
    <property type="entry name" value="SULFOQUINOVOSYL TRANSFERASE SQD2"/>
    <property type="match status" value="1"/>
</dbReference>
<dbReference type="AlphaFoldDB" id="Q2LRK9"/>
<proteinExistence type="predicted"/>
<dbReference type="eggNOG" id="COG0297">
    <property type="taxonomic scope" value="Bacteria"/>
</dbReference>
<sequence>MRILMFGWEFPPYMSGGLGTACSGLTGALTGFGHPVLFVIPHCDPAEEASHVSLISASGFPLLETDLACPALKNPDVRTVDSLLMPYTGDHRYRERLKRRNDPEGTGTSSGTLSFDLSGNYGPDLMQEVRRFGMVAGAVARRHSFDIIHAHDWMTVHAGLYAREISGKPLILHIHSLEFDRSGNRIDPAIYDMERHGMRAADHVIAVSQYTKEMIVEHYGIDRRKISVVYNAATRHPDSITRFDQSSGRGEIKTVLFLGRITFQKGPEYFIEAAARVLKVFPEVRFIMAGSGDLMNLMIERVAELGIGQNFHFTGFLRGSDVERIFARSDLYVMPSVSEPFGIAPLEALLCDVPVIISKQSGVSEILHHALKVNFWDIDEMADNMIAVLKYPALVKEMMLRASEEIKRIRWQNSAARVIGIYRRVLAAAGPT</sequence>
<dbReference type="HOGENOM" id="CLU_009583_2_3_7"/>
<feature type="domain" description="Glycosyl transferase family 1" evidence="1">
    <location>
        <begin position="249"/>
        <end position="396"/>
    </location>
</feature>
<dbReference type="SUPFAM" id="SSF53756">
    <property type="entry name" value="UDP-Glycosyltransferase/glycogen phosphorylase"/>
    <property type="match status" value="1"/>
</dbReference>
<keyword evidence="3" id="KW-0328">Glycosyltransferase</keyword>
<organism evidence="3 4">
    <name type="scientific">Syntrophus aciditrophicus (strain SB)</name>
    <dbReference type="NCBI Taxonomy" id="56780"/>
    <lineage>
        <taxon>Bacteria</taxon>
        <taxon>Pseudomonadati</taxon>
        <taxon>Thermodesulfobacteriota</taxon>
        <taxon>Syntrophia</taxon>
        <taxon>Syntrophales</taxon>
        <taxon>Syntrophaceae</taxon>
        <taxon>Syntrophus</taxon>
    </lineage>
</organism>
<dbReference type="STRING" id="56780.SYN_00881"/>
<dbReference type="PANTHER" id="PTHR45947">
    <property type="entry name" value="SULFOQUINOVOSYL TRANSFERASE SQD2"/>
    <property type="match status" value="1"/>
</dbReference>
<keyword evidence="3" id="KW-0808">Transferase</keyword>
<dbReference type="RefSeq" id="WP_011416753.1">
    <property type="nucleotide sequence ID" value="NC_007759.1"/>
</dbReference>
<evidence type="ECO:0000313" key="4">
    <source>
        <dbReference type="Proteomes" id="UP000001933"/>
    </source>
</evidence>
<evidence type="ECO:0000259" key="1">
    <source>
        <dbReference type="Pfam" id="PF00534"/>
    </source>
</evidence>
<evidence type="ECO:0000259" key="2">
    <source>
        <dbReference type="Pfam" id="PF13439"/>
    </source>
</evidence>
<dbReference type="PROSITE" id="PS51257">
    <property type="entry name" value="PROKAR_LIPOPROTEIN"/>
    <property type="match status" value="1"/>
</dbReference>
<dbReference type="InParanoid" id="Q2LRK9"/>
<dbReference type="InterPro" id="IPR050194">
    <property type="entry name" value="Glycosyltransferase_grp1"/>
</dbReference>
<dbReference type="GO" id="GO:0004134">
    <property type="term" value="F:4-alpha-glucanotransferase activity"/>
    <property type="evidence" value="ECO:0007669"/>
    <property type="project" value="UniProtKB-EC"/>
</dbReference>
<dbReference type="InterPro" id="IPR028098">
    <property type="entry name" value="Glyco_trans_4-like_N"/>
</dbReference>
<dbReference type="Pfam" id="PF00534">
    <property type="entry name" value="Glycos_transf_1"/>
    <property type="match status" value="1"/>
</dbReference>
<keyword evidence="4" id="KW-1185">Reference proteome</keyword>
<accession>Q2LRK9</accession>
<dbReference type="CAZy" id="GT4">
    <property type="family name" value="Glycosyltransferase Family 4"/>
</dbReference>
<dbReference type="OrthoDB" id="9808590at2"/>
<dbReference type="EMBL" id="CP000252">
    <property type="protein sequence ID" value="ABC76720.1"/>
    <property type="molecule type" value="Genomic_DNA"/>
</dbReference>
<feature type="domain" description="Glycosyltransferase subfamily 4-like N-terminal" evidence="2">
    <location>
        <begin position="134"/>
        <end position="232"/>
    </location>
</feature>
<dbReference type="KEGG" id="sat:SYN_00881"/>